<reference evidence="1 2" key="1">
    <citation type="submission" date="2019-12" db="EMBL/GenBank/DDBJ databases">
        <title>Whole genome sequences of Lactococcus raffinolactis strains isolated from sewage.</title>
        <authorList>
            <person name="Ybazeta G."/>
            <person name="Ross M."/>
            <person name="Brabant-Kirwan D."/>
            <person name="Saleh M."/>
            <person name="Dillon J.A."/>
            <person name="Splinter K."/>
            <person name="Nokhbeh R."/>
        </authorList>
    </citation>
    <scope>NUCLEOTIDE SEQUENCE [LARGE SCALE GENOMIC DNA]</scope>
    <source>
        <strain evidence="1 2">Lr_19_14</strain>
    </source>
</reference>
<accession>A0A290PWH6</accession>
<evidence type="ECO:0000313" key="2">
    <source>
        <dbReference type="Proteomes" id="UP000501558"/>
    </source>
</evidence>
<dbReference type="Gene3D" id="3.20.70.20">
    <property type="match status" value="1"/>
</dbReference>
<dbReference type="PROSITE" id="PS00850">
    <property type="entry name" value="GLY_RADICAL_1"/>
    <property type="match status" value="1"/>
</dbReference>
<dbReference type="EMBL" id="CP047628">
    <property type="protein sequence ID" value="QIW58720.1"/>
    <property type="molecule type" value="Genomic_DNA"/>
</dbReference>
<dbReference type="Pfam" id="PF02901">
    <property type="entry name" value="PFL-like"/>
    <property type="match status" value="1"/>
</dbReference>
<dbReference type="GO" id="GO:0003824">
    <property type="term" value="F:catalytic activity"/>
    <property type="evidence" value="ECO:0007669"/>
    <property type="project" value="InterPro"/>
</dbReference>
<dbReference type="Pfam" id="PF01228">
    <property type="entry name" value="Gly_radical"/>
    <property type="match status" value="1"/>
</dbReference>
<gene>
    <name evidence="1" type="ORF">GU334_07300</name>
</gene>
<dbReference type="InterPro" id="IPR004184">
    <property type="entry name" value="PFL_dom"/>
</dbReference>
<dbReference type="InterPro" id="IPR001150">
    <property type="entry name" value="Gly_radical"/>
</dbReference>
<dbReference type="InterPro" id="IPR019777">
    <property type="entry name" value="Form_AcTrfase_GR_CS"/>
</dbReference>
<organism evidence="1 2">
    <name type="scientific">Pseudolactococcus raffinolactis</name>
    <dbReference type="NCBI Taxonomy" id="1366"/>
    <lineage>
        <taxon>Bacteria</taxon>
        <taxon>Bacillati</taxon>
        <taxon>Bacillota</taxon>
        <taxon>Bacilli</taxon>
        <taxon>Lactobacillales</taxon>
        <taxon>Streptococcaceae</taxon>
        <taxon>Pseudolactococcus</taxon>
    </lineage>
</organism>
<sequence>MSTKIVEKKTETTNEYFGHLTDRIAHYRESVLTTKPYVCAERAVLATQAYQQYQDQPVVLKRAYMLKNILENMTIYIEDDTLIAGNQASENRSAPIFPEYAMDWVIAELDEYEQRDGDVFYITKETKAQLRDIAPYWQHNTTKEKGLAAIPEASRLFYDLGIIKAEGNITSGDAHIAVSYEDLITKGLQDYEVRTRAEKEKLDLTVVANLKKMYFYDAILIVLDAIKTFTARYVALAEKKAQKTTDGKRKAELLEMARILRKVPNGKADTFYEAVQSIWMIQLILQIESNGHSLSYGRMDQYLNPFLQRDLKNGIMTEEGAIEILTNLWVKTLTINKIRSWGHTQFSAGSPLYQNVTIGGQTIDKKDAVNELSYLILRSVAQTKLPQPNLTVRYHAGLDEKFMRECVEVIKIGIGMPAFNNDEIIIPSFIDRGISEADAYNYSAIGCVETAVPGKWGYRCTGMSFINFPKTLLIAMNNGIDPKTGTKVVEGLGHFKDMTSYEEVEKAWDHVIRDFTRHSVIIENAIDMVLEEDVPDILCSTLTEDCIGRGKTIKEGGAVYDFISGLQVGIANLADSLAAIKKVVFEEKRVTPSDLWEALLNDFAGEKGQAIQELLLYDAPKYGNDDDYVDQLVVDAYDAYIDEVKKYPNTRFGRGPIGGTRYAGTSSISANVGQGKGTMATPDGRNAATPLAEGCSPTHAMDKKGPTSVLKSVSKLPTKEITGGVLLNQKINPQVLEKDEDKEKLVMLLRTFFNRLHGYHIQYNVVSRETLLDAQKHPEKHRDLIVRVAGYSAFFNVLSKATQDDIIERTEHVL</sequence>
<dbReference type="PANTHER" id="PTHR43641:SF2">
    <property type="entry name" value="DEHYDRATASE YBIW-RELATED"/>
    <property type="match status" value="1"/>
</dbReference>
<dbReference type="Proteomes" id="UP000501558">
    <property type="component" value="Chromosome"/>
</dbReference>
<dbReference type="KEGG" id="lrn:CMV25_01085"/>
<name>A0A290PWH6_9LACT</name>
<dbReference type="NCBIfam" id="TIGR01774">
    <property type="entry name" value="PFL2-3"/>
    <property type="match status" value="1"/>
</dbReference>
<dbReference type="PROSITE" id="PS51149">
    <property type="entry name" value="GLY_RADICAL_2"/>
    <property type="match status" value="1"/>
</dbReference>
<dbReference type="GO" id="GO:0005829">
    <property type="term" value="C:cytosol"/>
    <property type="evidence" value="ECO:0007669"/>
    <property type="project" value="TreeGrafter"/>
</dbReference>
<dbReference type="RefSeq" id="WP_096039310.1">
    <property type="nucleotide sequence ID" value="NZ_CP023392.1"/>
</dbReference>
<dbReference type="PROSITE" id="PS51554">
    <property type="entry name" value="PFL"/>
    <property type="match status" value="1"/>
</dbReference>
<dbReference type="FunFam" id="3.20.70.20:FF:000008">
    <property type="entry name" value="Hypothetical formate acetyltransferase 3"/>
    <property type="match status" value="1"/>
</dbReference>
<protein>
    <submittedName>
        <fullName evidence="1">Formate C-acetyltransferase/glycerol dehydratase family glycyl radical enzyme</fullName>
    </submittedName>
</protein>
<proteinExistence type="predicted"/>
<keyword evidence="2" id="KW-1185">Reference proteome</keyword>
<dbReference type="InterPro" id="IPR051215">
    <property type="entry name" value="GRE"/>
</dbReference>
<dbReference type="InterPro" id="IPR010098">
    <property type="entry name" value="PFL2/GDeHydtase_fam"/>
</dbReference>
<dbReference type="CDD" id="cd01677">
    <property type="entry name" value="PFL2_DhaB_BssA"/>
    <property type="match status" value="1"/>
</dbReference>
<evidence type="ECO:0000313" key="1">
    <source>
        <dbReference type="EMBL" id="QIW58720.1"/>
    </source>
</evidence>
<dbReference type="AlphaFoldDB" id="A0A290PWH6"/>
<dbReference type="PANTHER" id="PTHR43641">
    <property type="entry name" value="FORMATE ACETYLTRANSFERASE 3-RELATED"/>
    <property type="match status" value="1"/>
</dbReference>
<dbReference type="SUPFAM" id="SSF51998">
    <property type="entry name" value="PFL-like glycyl radical enzymes"/>
    <property type="match status" value="1"/>
</dbReference>